<evidence type="ECO:0000256" key="1">
    <source>
        <dbReference type="SAM" id="Phobius"/>
    </source>
</evidence>
<gene>
    <name evidence="2" type="ORF">SAMN02745136_00023</name>
</gene>
<dbReference type="OrthoDB" id="2599257at2"/>
<sequence>MDEKNGKNNDFIGYEYRDFTITYELESLWADSMECFGWQLEGRHISSLQGTNKVNLKFKRNRKIINKAELTRLQRQFEASVKNIENLEKSKTNSASAVAFTLGIIGCAFMAGSVFSFEAGRIPLTIILAIPGFLGWILPYFCYVKLRNKKTASLTPLIEQEYDKVYETCEKASKLLL</sequence>
<keyword evidence="1" id="KW-1133">Transmembrane helix</keyword>
<accession>A0A1M6JCD2</accession>
<evidence type="ECO:0000313" key="2">
    <source>
        <dbReference type="EMBL" id="SHJ44355.1"/>
    </source>
</evidence>
<organism evidence="2 3">
    <name type="scientific">Anaerocolumna jejuensis DSM 15929</name>
    <dbReference type="NCBI Taxonomy" id="1121322"/>
    <lineage>
        <taxon>Bacteria</taxon>
        <taxon>Bacillati</taxon>
        <taxon>Bacillota</taxon>
        <taxon>Clostridia</taxon>
        <taxon>Lachnospirales</taxon>
        <taxon>Lachnospiraceae</taxon>
        <taxon>Anaerocolumna</taxon>
    </lineage>
</organism>
<evidence type="ECO:0000313" key="3">
    <source>
        <dbReference type="Proteomes" id="UP000184386"/>
    </source>
</evidence>
<dbReference type="AlphaFoldDB" id="A0A1M6JCD2"/>
<feature type="transmembrane region" description="Helical" evidence="1">
    <location>
        <begin position="97"/>
        <end position="116"/>
    </location>
</feature>
<dbReference type="EMBL" id="FRAC01000006">
    <property type="protein sequence ID" value="SHJ44355.1"/>
    <property type="molecule type" value="Genomic_DNA"/>
</dbReference>
<dbReference type="RefSeq" id="WP_073271587.1">
    <property type="nucleotide sequence ID" value="NZ_FRAC01000006.1"/>
</dbReference>
<proteinExistence type="predicted"/>
<feature type="transmembrane region" description="Helical" evidence="1">
    <location>
        <begin position="122"/>
        <end position="143"/>
    </location>
</feature>
<name>A0A1M6JCD2_9FIRM</name>
<reference evidence="2 3" key="1">
    <citation type="submission" date="2016-11" db="EMBL/GenBank/DDBJ databases">
        <authorList>
            <person name="Jaros S."/>
            <person name="Januszkiewicz K."/>
            <person name="Wedrychowicz H."/>
        </authorList>
    </citation>
    <scope>NUCLEOTIDE SEQUENCE [LARGE SCALE GENOMIC DNA]</scope>
    <source>
        <strain evidence="2 3">DSM 15929</strain>
    </source>
</reference>
<dbReference type="STRING" id="1121322.SAMN02745136_00023"/>
<keyword evidence="3" id="KW-1185">Reference proteome</keyword>
<keyword evidence="1" id="KW-0472">Membrane</keyword>
<keyword evidence="1" id="KW-0812">Transmembrane</keyword>
<protein>
    <submittedName>
        <fullName evidence="2">Uncharacterized protein</fullName>
    </submittedName>
</protein>
<dbReference type="Proteomes" id="UP000184386">
    <property type="component" value="Unassembled WGS sequence"/>
</dbReference>